<accession>A0A6G5AIX6</accession>
<evidence type="ECO:0000313" key="1">
    <source>
        <dbReference type="EMBL" id="NIE50007.1"/>
    </source>
</evidence>
<name>A0A6G5AIX6_RHIMP</name>
<organism evidence="1">
    <name type="scientific">Rhipicephalus microplus</name>
    <name type="common">Cattle tick</name>
    <name type="synonym">Boophilus microplus</name>
    <dbReference type="NCBI Taxonomy" id="6941"/>
    <lineage>
        <taxon>Eukaryota</taxon>
        <taxon>Metazoa</taxon>
        <taxon>Ecdysozoa</taxon>
        <taxon>Arthropoda</taxon>
        <taxon>Chelicerata</taxon>
        <taxon>Arachnida</taxon>
        <taxon>Acari</taxon>
        <taxon>Parasitiformes</taxon>
        <taxon>Ixodida</taxon>
        <taxon>Ixodoidea</taxon>
        <taxon>Ixodidae</taxon>
        <taxon>Rhipicephalinae</taxon>
        <taxon>Rhipicephalus</taxon>
        <taxon>Boophilus</taxon>
    </lineage>
</organism>
<protein>
    <submittedName>
        <fullName evidence="1">Uncharacterized protein</fullName>
    </submittedName>
</protein>
<proteinExistence type="predicted"/>
<reference evidence="1" key="1">
    <citation type="submission" date="2020-03" db="EMBL/GenBank/DDBJ databases">
        <title>A transcriptome and proteome of the tick Rhipicephalus microplus shaped by the genetic composition of its hosts and developmental stage.</title>
        <authorList>
            <person name="Garcia G.R."/>
            <person name="Ribeiro J.M.C."/>
            <person name="Maruyama S.R."/>
            <person name="Gardinasse L.G."/>
            <person name="Nelson K."/>
            <person name="Ferreira B.R."/>
            <person name="Andrade T.G."/>
            <person name="Santos I.K.F.M."/>
        </authorList>
    </citation>
    <scope>NUCLEOTIDE SEQUENCE</scope>
    <source>
        <strain evidence="1">NSGR</strain>
        <tissue evidence="1">Salivary glands</tissue>
    </source>
</reference>
<dbReference type="AlphaFoldDB" id="A0A6G5AIX6"/>
<dbReference type="EMBL" id="GIKN01007734">
    <property type="protein sequence ID" value="NIE50007.1"/>
    <property type="molecule type" value="Transcribed_RNA"/>
</dbReference>
<sequence>MVTLLCNHPTDGNKLNSHQPPKHDQRALLTKNNQIKKHIHMCTCTVQQTYSQMSLRLHKARFTCSSAHWHIARFHEAALIPHQGGCLNNIGNTS</sequence>